<organism evidence="3">
    <name type="scientific">marine sediment metagenome</name>
    <dbReference type="NCBI Taxonomy" id="412755"/>
    <lineage>
        <taxon>unclassified sequences</taxon>
        <taxon>metagenomes</taxon>
        <taxon>ecological metagenomes</taxon>
    </lineage>
</organism>
<name>A0A0F9VR93_9ZZZZ</name>
<feature type="non-terminal residue" evidence="3">
    <location>
        <position position="89"/>
    </location>
</feature>
<evidence type="ECO:0000259" key="2">
    <source>
        <dbReference type="PROSITE" id="PS50110"/>
    </source>
</evidence>
<evidence type="ECO:0000256" key="1">
    <source>
        <dbReference type="ARBA" id="ARBA00022553"/>
    </source>
</evidence>
<reference evidence="3" key="1">
    <citation type="journal article" date="2015" name="Nature">
        <title>Complex archaea that bridge the gap between prokaryotes and eukaryotes.</title>
        <authorList>
            <person name="Spang A."/>
            <person name="Saw J.H."/>
            <person name="Jorgensen S.L."/>
            <person name="Zaremba-Niedzwiedzka K."/>
            <person name="Martijn J."/>
            <person name="Lind A.E."/>
            <person name="van Eijk R."/>
            <person name="Schleper C."/>
            <person name="Guy L."/>
            <person name="Ettema T.J."/>
        </authorList>
    </citation>
    <scope>NUCLEOTIDE SEQUENCE</scope>
</reference>
<accession>A0A0F9VR93</accession>
<comment type="caution">
    <text evidence="3">The sequence shown here is derived from an EMBL/GenBank/DDBJ whole genome shotgun (WGS) entry which is preliminary data.</text>
</comment>
<evidence type="ECO:0000313" key="3">
    <source>
        <dbReference type="EMBL" id="KKO02438.1"/>
    </source>
</evidence>
<dbReference type="InterPro" id="IPR050595">
    <property type="entry name" value="Bact_response_regulator"/>
</dbReference>
<keyword evidence="1" id="KW-0597">Phosphoprotein</keyword>
<dbReference type="Gene3D" id="3.40.50.2300">
    <property type="match status" value="1"/>
</dbReference>
<dbReference type="EMBL" id="LAZR01000030">
    <property type="protein sequence ID" value="KKO02438.1"/>
    <property type="molecule type" value="Genomic_DNA"/>
</dbReference>
<feature type="domain" description="Response regulatory" evidence="2">
    <location>
        <begin position="9"/>
        <end position="89"/>
    </location>
</feature>
<dbReference type="SMART" id="SM00448">
    <property type="entry name" value="REC"/>
    <property type="match status" value="1"/>
</dbReference>
<dbReference type="PANTHER" id="PTHR44591">
    <property type="entry name" value="STRESS RESPONSE REGULATOR PROTEIN 1"/>
    <property type="match status" value="1"/>
</dbReference>
<dbReference type="InterPro" id="IPR011006">
    <property type="entry name" value="CheY-like_superfamily"/>
</dbReference>
<dbReference type="GO" id="GO:0000160">
    <property type="term" value="P:phosphorelay signal transduction system"/>
    <property type="evidence" value="ECO:0007669"/>
    <property type="project" value="InterPro"/>
</dbReference>
<dbReference type="PROSITE" id="PS50110">
    <property type="entry name" value="RESPONSE_REGULATORY"/>
    <property type="match status" value="1"/>
</dbReference>
<protein>
    <recommendedName>
        <fullName evidence="2">Response regulatory domain-containing protein</fullName>
    </recommendedName>
</protein>
<dbReference type="InterPro" id="IPR001789">
    <property type="entry name" value="Sig_transdc_resp-reg_receiver"/>
</dbReference>
<dbReference type="SUPFAM" id="SSF52172">
    <property type="entry name" value="CheY-like"/>
    <property type="match status" value="1"/>
</dbReference>
<gene>
    <name evidence="3" type="ORF">LCGC14_0103930</name>
</gene>
<proteinExistence type="predicted"/>
<sequence length="89" mass="9802">MNLTKSLEKILHVDDDADIRTIAHIALVTVGGFDVLQCESGQQALDRAEEFAPDLILLDVMMPGMDGEETLRSLRKLATTKDTPAIFMT</sequence>
<dbReference type="PANTHER" id="PTHR44591:SF3">
    <property type="entry name" value="RESPONSE REGULATORY DOMAIN-CONTAINING PROTEIN"/>
    <property type="match status" value="1"/>
</dbReference>
<dbReference type="AlphaFoldDB" id="A0A0F9VR93"/>
<dbReference type="Pfam" id="PF00072">
    <property type="entry name" value="Response_reg"/>
    <property type="match status" value="1"/>
</dbReference>